<keyword evidence="15" id="KW-1185">Reference proteome</keyword>
<proteinExistence type="inferred from homology"/>
<accession>A0A367LAP5</accession>
<dbReference type="SUPFAM" id="SSF54373">
    <property type="entry name" value="FAD-linked reductases, C-terminal domain"/>
    <property type="match status" value="1"/>
</dbReference>
<reference evidence="14 15" key="1">
    <citation type="journal article" date="2015" name="BMC Genomics">
        <title>Insights from the genome of Ophiocordyceps polyrhachis-furcata to pathogenicity and host specificity in insect fungi.</title>
        <authorList>
            <person name="Wichadakul D."/>
            <person name="Kobmoo N."/>
            <person name="Ingsriswang S."/>
            <person name="Tangphatsornruang S."/>
            <person name="Chantasingh D."/>
            <person name="Luangsa-ard J.J."/>
            <person name="Eurwilaichitr L."/>
        </authorList>
    </citation>
    <scope>NUCLEOTIDE SEQUENCE [LARGE SCALE GENOMIC DNA]</scope>
    <source>
        <strain evidence="14 15">BCC 54312</strain>
    </source>
</reference>
<evidence type="ECO:0000256" key="5">
    <source>
        <dbReference type="ARBA" id="ARBA00022630"/>
    </source>
</evidence>
<dbReference type="Gene3D" id="3.50.50.60">
    <property type="entry name" value="FAD/NAD(P)-binding domain"/>
    <property type="match status" value="1"/>
</dbReference>
<comment type="catalytic activity">
    <reaction evidence="10 11">
        <text>protoporphyrinogen IX + 3 O2 = protoporphyrin IX + 3 H2O2</text>
        <dbReference type="Rhea" id="RHEA:25576"/>
        <dbReference type="ChEBI" id="CHEBI:15379"/>
        <dbReference type="ChEBI" id="CHEBI:16240"/>
        <dbReference type="ChEBI" id="CHEBI:57306"/>
        <dbReference type="ChEBI" id="CHEBI:57307"/>
        <dbReference type="EC" id="1.3.3.4"/>
    </reaction>
</comment>
<evidence type="ECO:0000256" key="4">
    <source>
        <dbReference type="ARBA" id="ARBA00012867"/>
    </source>
</evidence>
<feature type="domain" description="Amine oxidase" evidence="13">
    <location>
        <begin position="71"/>
        <end position="589"/>
    </location>
</feature>
<evidence type="ECO:0000256" key="8">
    <source>
        <dbReference type="ARBA" id="ARBA00023133"/>
    </source>
</evidence>
<keyword evidence="7 11" id="KW-0560">Oxidoreductase</keyword>
<dbReference type="UniPathway" id="UPA00251">
    <property type="reaction ID" value="UER00324"/>
</dbReference>
<evidence type="ECO:0000256" key="11">
    <source>
        <dbReference type="RuleBase" id="RU367069"/>
    </source>
</evidence>
<dbReference type="PANTHER" id="PTHR42923">
    <property type="entry name" value="PROTOPORPHYRINOGEN OXIDASE"/>
    <property type="match status" value="1"/>
</dbReference>
<evidence type="ECO:0000256" key="12">
    <source>
        <dbReference type="SAM" id="MobiDB-lite"/>
    </source>
</evidence>
<keyword evidence="8 11" id="KW-0350">Heme biosynthesis</keyword>
<dbReference type="Pfam" id="PF01593">
    <property type="entry name" value="Amino_oxidase"/>
    <property type="match status" value="1"/>
</dbReference>
<feature type="region of interest" description="Disordered" evidence="12">
    <location>
        <begin position="352"/>
        <end position="383"/>
    </location>
</feature>
<dbReference type="EMBL" id="LKCN02000010">
    <property type="protein sequence ID" value="RCI11489.1"/>
    <property type="molecule type" value="Genomic_DNA"/>
</dbReference>
<dbReference type="InterPro" id="IPR004572">
    <property type="entry name" value="Protoporphyrinogen_oxidase"/>
</dbReference>
<evidence type="ECO:0000259" key="13">
    <source>
        <dbReference type="Pfam" id="PF01593"/>
    </source>
</evidence>
<comment type="caution">
    <text evidence="14">The sequence shown here is derived from an EMBL/GenBank/DDBJ whole genome shotgun (WGS) entry which is preliminary data.</text>
</comment>
<dbReference type="Proteomes" id="UP000253664">
    <property type="component" value="Unassembled WGS sequence"/>
</dbReference>
<evidence type="ECO:0000313" key="14">
    <source>
        <dbReference type="EMBL" id="RCI11489.1"/>
    </source>
</evidence>
<evidence type="ECO:0000256" key="2">
    <source>
        <dbReference type="ARBA" id="ARBA00005073"/>
    </source>
</evidence>
<keyword evidence="5 11" id="KW-0285">Flavoprotein</keyword>
<evidence type="ECO:0000256" key="1">
    <source>
        <dbReference type="ARBA" id="ARBA00002600"/>
    </source>
</evidence>
<dbReference type="PANTHER" id="PTHR42923:SF3">
    <property type="entry name" value="PROTOPORPHYRINOGEN OXIDASE"/>
    <property type="match status" value="1"/>
</dbReference>
<dbReference type="OrthoDB" id="438553at2759"/>
<organism evidence="14 15">
    <name type="scientific">Ophiocordyceps polyrhachis-furcata BCC 54312</name>
    <dbReference type="NCBI Taxonomy" id="1330021"/>
    <lineage>
        <taxon>Eukaryota</taxon>
        <taxon>Fungi</taxon>
        <taxon>Dikarya</taxon>
        <taxon>Ascomycota</taxon>
        <taxon>Pezizomycotina</taxon>
        <taxon>Sordariomycetes</taxon>
        <taxon>Hypocreomycetidae</taxon>
        <taxon>Hypocreales</taxon>
        <taxon>Ophiocordycipitaceae</taxon>
        <taxon>Ophiocordyceps</taxon>
    </lineage>
</organism>
<evidence type="ECO:0000256" key="6">
    <source>
        <dbReference type="ARBA" id="ARBA00022827"/>
    </source>
</evidence>
<feature type="region of interest" description="Disordered" evidence="12">
    <location>
        <begin position="1"/>
        <end position="27"/>
    </location>
</feature>
<dbReference type="NCBIfam" id="TIGR00562">
    <property type="entry name" value="proto_IX_ox"/>
    <property type="match status" value="1"/>
</dbReference>
<dbReference type="InterPro" id="IPR036188">
    <property type="entry name" value="FAD/NAD-bd_sf"/>
</dbReference>
<comment type="pathway">
    <text evidence="2 11">Porphyrin-containing compound metabolism; protoporphyrin-IX biosynthesis; protoporphyrin-IX from protoporphyrinogen-IX: step 1/1.</text>
</comment>
<evidence type="ECO:0000256" key="10">
    <source>
        <dbReference type="ARBA" id="ARBA00047554"/>
    </source>
</evidence>
<protein>
    <recommendedName>
        <fullName evidence="4 11">Protoporphyrinogen oxidase</fullName>
        <ecNumber evidence="4 11">1.3.3.4</ecNumber>
    </recommendedName>
</protein>
<evidence type="ECO:0000256" key="3">
    <source>
        <dbReference type="ARBA" id="ARBA00010551"/>
    </source>
</evidence>
<dbReference type="InterPro" id="IPR002937">
    <property type="entry name" value="Amino_oxidase"/>
</dbReference>
<dbReference type="SUPFAM" id="SSF51905">
    <property type="entry name" value="FAD/NAD(P)-binding domain"/>
    <property type="match status" value="1"/>
</dbReference>
<sequence>MPSEVGDPPTTTNEALDSMGGLRRATDGRPRRLGCLWKETSVGGRSGGWRWTTTAAGGDKGRRIAVIGGGLTGLTTAYRLAKQQPRSTKITLYEASSRLGGWIQTDYAEVDVGGVRGRISLERGARTMSSLHTSTWRFDDLALYDLANDLGLEIVSPQDAPRFILHADQKLEALPTTAWQMVRSRTVRKCLWAGPGYALRRLLTARGSGSVPSEDVSVAEWIRKVTMSRAVVDTASALMHGVYGGDVEQLSARTVLGAMYWRYHLPSPPSGHVLMPKAESVFLRQLSADAAVRSLALGCKGALLHFGTLGMEGLVRALEEALRERVNVVVRTGCSVEGIRYNAESSTVTVRTASSSSSSSSPPSSPPTPSSSSPSPSSSTYDKVIATVPPSTLSRLTSPSLPSLLPFESVSVMTVTLWYPRRQPHKPARGFGYLIPRGVPNPELALGVFFDSDVSVVGPGEPCSSHPPHQEQQGTTTTKLFVLLGGHHYNRGRLDDDDGPPSETRAVQQAKSVVHRHLAIPLDEPCFAQARFATDCIPQPLTGHEARLARADDELRSLFQGSLVVAGGFYSRVGALAAIRAGYDTAARLASDDDDDDRLYTGIETGLECVEVAERDITVRNLASQRGGDK</sequence>
<keyword evidence="6 11" id="KW-0274">FAD</keyword>
<dbReference type="GO" id="GO:0006782">
    <property type="term" value="P:protoporphyrinogen IX biosynthetic process"/>
    <property type="evidence" value="ECO:0007669"/>
    <property type="project" value="UniProtKB-UniRule"/>
</dbReference>
<dbReference type="GO" id="GO:0004729">
    <property type="term" value="F:oxygen-dependent protoporphyrinogen oxidase activity"/>
    <property type="evidence" value="ECO:0007669"/>
    <property type="project" value="UniProtKB-UniRule"/>
</dbReference>
<keyword evidence="9 11" id="KW-0627">Porphyrin biosynthesis</keyword>
<evidence type="ECO:0000256" key="9">
    <source>
        <dbReference type="ARBA" id="ARBA00023244"/>
    </source>
</evidence>
<dbReference type="EC" id="1.3.3.4" evidence="4 11"/>
<comment type="function">
    <text evidence="1 11">Catalyzes the 6-electron oxidation of protoporphyrinogen-IX to form protoporphyrin-IX.</text>
</comment>
<evidence type="ECO:0000313" key="15">
    <source>
        <dbReference type="Proteomes" id="UP000253664"/>
    </source>
</evidence>
<comment type="similarity">
    <text evidence="3 11">Belongs to the protoporphyrinogen/coproporphyrinogen oxidase family. Protoporphyrinogen oxidase subfamily.</text>
</comment>
<comment type="subcellular location">
    <subcellularLocation>
        <location evidence="11">Mitochondrion inner membrane</location>
    </subcellularLocation>
</comment>
<dbReference type="AlphaFoldDB" id="A0A367LAP5"/>
<feature type="compositionally biased region" description="Low complexity" evidence="12">
    <location>
        <begin position="370"/>
        <end position="380"/>
    </location>
</feature>
<comment type="cofactor">
    <cofactor evidence="11">
        <name>FAD</name>
        <dbReference type="ChEBI" id="CHEBI:57692"/>
    </cofactor>
    <text evidence="11">Binds 1 FAD per subunit.</text>
</comment>
<dbReference type="STRING" id="1330021.A0A367LAP5"/>
<gene>
    <name evidence="14" type="ORF">L249_7297</name>
</gene>
<evidence type="ECO:0000256" key="7">
    <source>
        <dbReference type="ARBA" id="ARBA00023002"/>
    </source>
</evidence>
<name>A0A367LAP5_9HYPO</name>
<dbReference type="GO" id="GO:0005743">
    <property type="term" value="C:mitochondrial inner membrane"/>
    <property type="evidence" value="ECO:0007669"/>
    <property type="project" value="UniProtKB-SubCell"/>
</dbReference>
<dbReference type="InterPro" id="IPR050464">
    <property type="entry name" value="Zeta_carotene_desat/Oxidored"/>
</dbReference>